<dbReference type="InterPro" id="IPR014408">
    <property type="entry name" value="dGMP_Pdiesterase_EAL/HD-GYP"/>
</dbReference>
<dbReference type="Proteomes" id="UP000503251">
    <property type="component" value="Chromosome"/>
</dbReference>
<reference evidence="3 4" key="1">
    <citation type="submission" date="2018-06" db="EMBL/GenBank/DDBJ databases">
        <title>Complete genome of Desulfovibrio marinus P48SEP.</title>
        <authorList>
            <person name="Crispim J.S."/>
            <person name="Vidigal P.M.P."/>
            <person name="Silva L.C.F."/>
            <person name="Araujo L.C."/>
            <person name="Laguardia C.N."/>
            <person name="Dias R.S."/>
            <person name="Sousa M.P."/>
            <person name="Paula S.O."/>
            <person name="Silva C."/>
        </authorList>
    </citation>
    <scope>NUCLEOTIDE SEQUENCE [LARGE SCALE GENOMIC DNA]</scope>
    <source>
        <strain evidence="3 4">P48SEP</strain>
    </source>
</reference>
<dbReference type="PANTHER" id="PTHR33525:SF4">
    <property type="entry name" value="CYCLIC DI-GMP PHOSPHODIESTERASE CDGJ"/>
    <property type="match status" value="1"/>
</dbReference>
<dbReference type="Pfam" id="PF08668">
    <property type="entry name" value="HDOD"/>
    <property type="match status" value="1"/>
</dbReference>
<dbReference type="RefSeq" id="WP_144233485.1">
    <property type="nucleotide sequence ID" value="NZ_CP039543.1"/>
</dbReference>
<reference evidence="2 5" key="2">
    <citation type="submission" date="2019-04" db="EMBL/GenBank/DDBJ databases">
        <title>Isolation and culture of sulfate reducing bacteria from the cold seep of the South China Sea.</title>
        <authorList>
            <person name="Sun C."/>
            <person name="Liu R."/>
        </authorList>
    </citation>
    <scope>NUCLEOTIDE SEQUENCE [LARGE SCALE GENOMIC DNA]</scope>
    <source>
        <strain evidence="2 5">CS1</strain>
    </source>
</reference>
<dbReference type="InterPro" id="IPR013976">
    <property type="entry name" value="HDOD"/>
</dbReference>
<dbReference type="Gene3D" id="1.10.3210.10">
    <property type="entry name" value="Hypothetical protein af1432"/>
    <property type="match status" value="1"/>
</dbReference>
<dbReference type="OrthoDB" id="5443639at2"/>
<dbReference type="InterPro" id="IPR052340">
    <property type="entry name" value="RNase_Y/CdgJ"/>
</dbReference>
<dbReference type="Proteomes" id="UP000434052">
    <property type="component" value="Unassembled WGS sequence"/>
</dbReference>
<evidence type="ECO:0000313" key="5">
    <source>
        <dbReference type="Proteomes" id="UP000503251"/>
    </source>
</evidence>
<proteinExistence type="predicted"/>
<feature type="domain" description="HDOD" evidence="1">
    <location>
        <begin position="206"/>
        <end position="394"/>
    </location>
</feature>
<organism evidence="3 4">
    <name type="scientific">Oceanidesulfovibrio marinus</name>
    <dbReference type="NCBI Taxonomy" id="370038"/>
    <lineage>
        <taxon>Bacteria</taxon>
        <taxon>Pseudomonadati</taxon>
        <taxon>Thermodesulfobacteriota</taxon>
        <taxon>Desulfovibrionia</taxon>
        <taxon>Desulfovibrionales</taxon>
        <taxon>Desulfovibrionaceae</taxon>
        <taxon>Oceanidesulfovibrio</taxon>
    </lineage>
</organism>
<name>A0A6P1ZPL7_9BACT</name>
<dbReference type="EMBL" id="CP039543">
    <property type="protein sequence ID" value="QJT09124.1"/>
    <property type="molecule type" value="Genomic_DNA"/>
</dbReference>
<dbReference type="PROSITE" id="PS51833">
    <property type="entry name" value="HDOD"/>
    <property type="match status" value="1"/>
</dbReference>
<dbReference type="Pfam" id="PF00563">
    <property type="entry name" value="EAL"/>
    <property type="match status" value="1"/>
</dbReference>
<evidence type="ECO:0000259" key="1">
    <source>
        <dbReference type="PROSITE" id="PS51833"/>
    </source>
</evidence>
<evidence type="ECO:0000313" key="2">
    <source>
        <dbReference type="EMBL" id="QJT09124.1"/>
    </source>
</evidence>
<dbReference type="PANTHER" id="PTHR33525">
    <property type="match status" value="1"/>
</dbReference>
<dbReference type="PIRSF" id="PIRSF003180">
    <property type="entry name" value="DiGMPpdiest_YuxH"/>
    <property type="match status" value="1"/>
</dbReference>
<dbReference type="InterPro" id="IPR001633">
    <property type="entry name" value="EAL_dom"/>
</dbReference>
<dbReference type="SUPFAM" id="SSF109604">
    <property type="entry name" value="HD-domain/PDEase-like"/>
    <property type="match status" value="1"/>
</dbReference>
<evidence type="ECO:0000313" key="4">
    <source>
        <dbReference type="Proteomes" id="UP000434052"/>
    </source>
</evidence>
<sequence>MTYDREANWKEEHLFFAKQPIFTKNPRVWGYELTYRDSPFTGNGGKGNALKNLAANAYALKLRGDVGSQKLLLSFSERSIISKAPSALPASHTVVEIEESSAPDKELLDSIDQLRSDDYLIAITDFQGKSGSEPLVERADIIKIDIRRKRPQIILDLMNRAPADKVVLVATGVSSPELLKLAKALGFKLFQGSFFRKPEFKTERQLSSSEATRLKLFEIISGHPDFSKLSQAIAMDASISYRLLLFLNSAAFSFPVEITSIQHAVVLLGWDQIKNWLRVAVLTDLTPPTKTLELVRLAAQRAKFFELAAMRNNYSPEIQDKLFLLGLFSLMEPILDMPMEKIVKNLPIDPDVKNALTGKDTSLAGWNVLAQAIEEANWEIVDRAIAVLGLEGPAVTGSYYDSHVLTNSFFDINS</sequence>
<dbReference type="EMBL" id="QMIF01000001">
    <property type="protein sequence ID" value="TVM36447.1"/>
    <property type="molecule type" value="Genomic_DNA"/>
</dbReference>
<dbReference type="SUPFAM" id="SSF141868">
    <property type="entry name" value="EAL domain-like"/>
    <property type="match status" value="1"/>
</dbReference>
<protein>
    <submittedName>
        <fullName evidence="2">HDOD domain-containing protein</fullName>
    </submittedName>
</protein>
<dbReference type="InterPro" id="IPR035919">
    <property type="entry name" value="EAL_sf"/>
</dbReference>
<accession>A0A6P1ZPL7</accession>
<gene>
    <name evidence="3" type="ORF">DQK91_00545</name>
    <name evidence="2" type="ORF">E8L03_09330</name>
</gene>
<evidence type="ECO:0000313" key="3">
    <source>
        <dbReference type="EMBL" id="TVM36447.1"/>
    </source>
</evidence>
<dbReference type="AlphaFoldDB" id="A0A6P1ZPL7"/>
<dbReference type="Gene3D" id="3.20.20.450">
    <property type="entry name" value="EAL domain"/>
    <property type="match status" value="1"/>
</dbReference>
<keyword evidence="5" id="KW-1185">Reference proteome</keyword>